<dbReference type="GO" id="GO:0055085">
    <property type="term" value="P:transmembrane transport"/>
    <property type="evidence" value="ECO:0007669"/>
    <property type="project" value="InterPro"/>
</dbReference>
<dbReference type="OMA" id="CALLSCW"/>
<keyword evidence="5 7" id="KW-0472">Membrane</keyword>
<dbReference type="EMBL" id="NBZD01000004">
    <property type="protein sequence ID" value="PNH18080.1"/>
    <property type="molecule type" value="Genomic_DNA"/>
</dbReference>
<feature type="transmembrane region" description="Helical" evidence="7">
    <location>
        <begin position="15"/>
        <end position="38"/>
    </location>
</feature>
<evidence type="ECO:0000256" key="7">
    <source>
        <dbReference type="SAM" id="Phobius"/>
    </source>
</evidence>
<feature type="transmembrane region" description="Helical" evidence="7">
    <location>
        <begin position="251"/>
        <end position="271"/>
    </location>
</feature>
<dbReference type="Proteomes" id="UP000236394">
    <property type="component" value="Unassembled WGS sequence"/>
</dbReference>
<comment type="similarity">
    <text evidence="2 6">Belongs to the ABC-3 integral membrane protein family.</text>
</comment>
<organism evidence="8 9">
    <name type="scientific">Mageeibacillus indolicus</name>
    <dbReference type="NCBI Taxonomy" id="884684"/>
    <lineage>
        <taxon>Bacteria</taxon>
        <taxon>Bacillati</taxon>
        <taxon>Bacillota</taxon>
        <taxon>Clostridia</taxon>
        <taxon>Eubacteriales</taxon>
        <taxon>Oscillospiraceae</taxon>
        <taxon>Mageeibacillus</taxon>
    </lineage>
</organism>
<dbReference type="Pfam" id="PF00950">
    <property type="entry name" value="ABC-3"/>
    <property type="match status" value="1"/>
</dbReference>
<comment type="caution">
    <text evidence="8">The sequence shown here is derived from an EMBL/GenBank/DDBJ whole genome shotgun (WGS) entry which is preliminary data.</text>
</comment>
<feature type="transmembrane region" description="Helical" evidence="7">
    <location>
        <begin position="224"/>
        <end position="245"/>
    </location>
</feature>
<evidence type="ECO:0000256" key="6">
    <source>
        <dbReference type="RuleBase" id="RU003943"/>
    </source>
</evidence>
<feature type="transmembrane region" description="Helical" evidence="7">
    <location>
        <begin position="68"/>
        <end position="85"/>
    </location>
</feature>
<dbReference type="RefSeq" id="WP_012992996.1">
    <property type="nucleotide sequence ID" value="NZ_NBZD01000004.1"/>
</dbReference>
<evidence type="ECO:0000256" key="2">
    <source>
        <dbReference type="ARBA" id="ARBA00008034"/>
    </source>
</evidence>
<dbReference type="GO" id="GO:0010043">
    <property type="term" value="P:response to zinc ion"/>
    <property type="evidence" value="ECO:0007669"/>
    <property type="project" value="TreeGrafter"/>
</dbReference>
<dbReference type="AlphaFoldDB" id="A0A2J8AZZ3"/>
<dbReference type="InterPro" id="IPR037294">
    <property type="entry name" value="ABC_BtuC-like"/>
</dbReference>
<keyword evidence="6" id="KW-0813">Transport</keyword>
<name>A0A2J8AZZ3_9FIRM</name>
<keyword evidence="3 6" id="KW-0812">Transmembrane</keyword>
<keyword evidence="4 7" id="KW-1133">Transmembrane helix</keyword>
<evidence type="ECO:0000256" key="3">
    <source>
        <dbReference type="ARBA" id="ARBA00022692"/>
    </source>
</evidence>
<evidence type="ECO:0000256" key="4">
    <source>
        <dbReference type="ARBA" id="ARBA00022989"/>
    </source>
</evidence>
<evidence type="ECO:0000313" key="8">
    <source>
        <dbReference type="EMBL" id="PNH18080.1"/>
    </source>
</evidence>
<feature type="transmembrane region" description="Helical" evidence="7">
    <location>
        <begin position="97"/>
        <end position="117"/>
    </location>
</feature>
<proteinExistence type="inferred from homology"/>
<gene>
    <name evidence="8" type="ORF">B7R76_07040</name>
</gene>
<dbReference type="InterPro" id="IPR001626">
    <property type="entry name" value="ABC_TroCD"/>
</dbReference>
<feature type="transmembrane region" description="Helical" evidence="7">
    <location>
        <begin position="167"/>
        <end position="193"/>
    </location>
</feature>
<dbReference type="Gene3D" id="1.10.3470.10">
    <property type="entry name" value="ABC transporter involved in vitamin B12 uptake, BtuC"/>
    <property type="match status" value="1"/>
</dbReference>
<evidence type="ECO:0000256" key="1">
    <source>
        <dbReference type="ARBA" id="ARBA00004141"/>
    </source>
</evidence>
<evidence type="ECO:0000256" key="5">
    <source>
        <dbReference type="ARBA" id="ARBA00023136"/>
    </source>
</evidence>
<sequence>MYLSAWLPEILAYPFMVRAFIVGITVALLSTCIGLVIVLRRLSMVGDALAHTSLAGVTIGLIAGFNPILGAMGSAVTAAFAIEYLRKAFHKYSELSIAIVMSAGIGLAGNLSGFVTGVANFNSFLFGSIVAIDDFEFKLIIVIGAAVLLLSLLFYKELFYITFDEEGAFLAGLPVSAINRMFTVLTALTIAIASRTVGSLVISSLLIIPVATALQLARSYRSTLFISMGLSVLYTVAGLITSFYLDLKPGASIVLISVAGLVIVIVGKKLFHHRHSLHGLIKDIP</sequence>
<dbReference type="SUPFAM" id="SSF81345">
    <property type="entry name" value="ABC transporter involved in vitamin B12 uptake, BtuC"/>
    <property type="match status" value="1"/>
</dbReference>
<feature type="transmembrane region" description="Helical" evidence="7">
    <location>
        <begin position="137"/>
        <end position="155"/>
    </location>
</feature>
<dbReference type="PANTHER" id="PTHR30477">
    <property type="entry name" value="ABC-TRANSPORTER METAL-BINDING PROTEIN"/>
    <property type="match status" value="1"/>
</dbReference>
<protein>
    <submittedName>
        <fullName evidence="8">Metal ABC transporter permease</fullName>
    </submittedName>
</protein>
<dbReference type="GO" id="GO:0043190">
    <property type="term" value="C:ATP-binding cassette (ABC) transporter complex"/>
    <property type="evidence" value="ECO:0007669"/>
    <property type="project" value="InterPro"/>
</dbReference>
<dbReference type="PANTHER" id="PTHR30477:SF0">
    <property type="entry name" value="METAL TRANSPORT SYSTEM MEMBRANE PROTEIN TM_0125-RELATED"/>
    <property type="match status" value="1"/>
</dbReference>
<accession>A0A2J8AZZ3</accession>
<reference evidence="9" key="1">
    <citation type="submission" date="2017-04" db="EMBL/GenBank/DDBJ databases">
        <authorList>
            <person name="Bumgarner R.E."/>
            <person name="Fredricks D.N."/>
            <person name="Srinivasan S."/>
        </authorList>
    </citation>
    <scope>NUCLEOTIDE SEQUENCE [LARGE SCALE GENOMIC DNA]</scope>
    <source>
        <strain evidence="9">KA00405</strain>
    </source>
</reference>
<comment type="subcellular location">
    <subcellularLocation>
        <location evidence="6">Cell membrane</location>
        <topology evidence="6">Multi-pass membrane protein</topology>
    </subcellularLocation>
    <subcellularLocation>
        <location evidence="1">Membrane</location>
        <topology evidence="1">Multi-pass membrane protein</topology>
    </subcellularLocation>
</comment>
<evidence type="ECO:0000313" key="9">
    <source>
        <dbReference type="Proteomes" id="UP000236394"/>
    </source>
</evidence>